<keyword evidence="2" id="KW-1185">Reference proteome</keyword>
<dbReference type="KEGG" id="vg:40086378"/>
<gene>
    <name evidence="1" type="primary">62</name>
    <name evidence="1" type="ORF">SEA_ABIDATRO_62</name>
</gene>
<dbReference type="RefSeq" id="YP_009610282.1">
    <property type="nucleotide sequence ID" value="NC_042002.1"/>
</dbReference>
<dbReference type="GeneID" id="40086378"/>
<sequence>MRELLRRFMDWLLEPATAEELADLELELADEERYRPW</sequence>
<accession>A0A222ZG12</accession>
<organism evidence="1 2">
    <name type="scientific">Arthrobacter phage Abidatro</name>
    <dbReference type="NCBI Taxonomy" id="2015853"/>
    <lineage>
        <taxon>Viruses</taxon>
        <taxon>Duplodnaviria</taxon>
        <taxon>Heunggongvirae</taxon>
        <taxon>Uroviricota</taxon>
        <taxon>Caudoviricetes</taxon>
        <taxon>Galaxyvirus</taxon>
        <taxon>Galaxyvirus abidatro</taxon>
    </lineage>
</organism>
<dbReference type="EMBL" id="MF140397">
    <property type="protein sequence ID" value="ASR83232.1"/>
    <property type="molecule type" value="Genomic_DNA"/>
</dbReference>
<dbReference type="Proteomes" id="UP000223767">
    <property type="component" value="Segment"/>
</dbReference>
<name>A0A222ZG12_9CAUD</name>
<proteinExistence type="predicted"/>
<evidence type="ECO:0000313" key="1">
    <source>
        <dbReference type="EMBL" id="ASR83232.1"/>
    </source>
</evidence>
<protein>
    <submittedName>
        <fullName evidence="1">Uncharacterized protein</fullName>
    </submittedName>
</protein>
<reference evidence="1 2" key="1">
    <citation type="submission" date="2017-05" db="EMBL/GenBank/DDBJ databases">
        <authorList>
            <person name="Abboud M."/>
            <person name="Acosta Y."/>
            <person name="Adams S."/>
            <person name="Aguirre J."/>
            <person name="Ahmadi O."/>
            <person name="Arena A."/>
            <person name="Bacatan J."/>
            <person name="Barua M."/>
            <person name="Basualdo M."/>
            <person name="Bidas A."/>
            <person name="Charles M."/>
            <person name="Crespo D."/>
            <person name="Dahduli S."/>
            <person name="Darwiche R."/>
            <person name="De V.F."/>
            <person name="Demetrio M."/>
            <person name="Doyles K."/>
            <person name="Elias T."/>
            <person name="Feghali T."/>
            <person name="Fleetwood D."/>
            <person name="Grant K."/>
            <person name="Grinberg M."/>
            <person name="Haddabeh W."/>
            <person name="Hamwi G."/>
            <person name="Hanf T."/>
            <person name="Hussain A."/>
            <person name="Jennis A."/>
            <person name="Kang K."/>
            <person name="Khalique A."/>
            <person name="Majkut N."/>
            <person name="Minto B."/>
            <person name="Monsen-Collar K."/>
            <person name="Mubarka N."/>
            <person name="Nasser G."/>
            <person name="Navarro C."/>
            <person name="Oleksy A."/>
            <person name="Patel N."/>
            <person name="Rana M."/>
            <person name="Sanchez D."/>
            <person name="Santrich A."/>
            <person name="Sarpong L."/>
            <person name="Sato-Balagot R."/>
            <person name="Singh R."/>
            <person name="Tiozon A."/>
            <person name="Tolentino-Uri K."/>
            <person name="Toyosi O."/>
            <person name="Vasquez K."/>
            <person name="Wright D."/>
            <person name="Zangeneh M."/>
            <person name="Stoner T.H."/>
            <person name="Garlena R.A."/>
            <person name="Russell D.A."/>
            <person name="Pope W.H."/>
            <person name="Jacobs-Sera D."/>
            <person name="Hatfull G.F."/>
        </authorList>
    </citation>
    <scope>NUCLEOTIDE SEQUENCE [LARGE SCALE GENOMIC DNA]</scope>
</reference>
<evidence type="ECO:0000313" key="2">
    <source>
        <dbReference type="Proteomes" id="UP000223767"/>
    </source>
</evidence>